<evidence type="ECO:0000313" key="12">
    <source>
        <dbReference type="Proteomes" id="UP001281410"/>
    </source>
</evidence>
<dbReference type="EMBL" id="JANJYJ010000009">
    <property type="protein sequence ID" value="KAK3189703.1"/>
    <property type="molecule type" value="Genomic_DNA"/>
</dbReference>
<dbReference type="InterPro" id="IPR003340">
    <property type="entry name" value="B3_DNA-bd"/>
</dbReference>
<dbReference type="GO" id="GO:0003700">
    <property type="term" value="F:DNA-binding transcription factor activity"/>
    <property type="evidence" value="ECO:0007669"/>
    <property type="project" value="InterPro"/>
</dbReference>
<protein>
    <submittedName>
        <fullName evidence="11">Uncharacterized protein</fullName>
    </submittedName>
</protein>
<evidence type="ECO:0000256" key="7">
    <source>
        <dbReference type="ARBA" id="ARBA00023242"/>
    </source>
</evidence>
<evidence type="ECO:0000256" key="8">
    <source>
        <dbReference type="SAM" id="MobiDB-lite"/>
    </source>
</evidence>
<comment type="subcellular location">
    <subcellularLocation>
        <location evidence="1">Nucleus</location>
    </subcellularLocation>
</comment>
<dbReference type="SUPFAM" id="SSF101936">
    <property type="entry name" value="DNA-binding pseudobarrel domain"/>
    <property type="match status" value="1"/>
</dbReference>
<organism evidence="11 12">
    <name type="scientific">Dipteronia sinensis</name>
    <dbReference type="NCBI Taxonomy" id="43782"/>
    <lineage>
        <taxon>Eukaryota</taxon>
        <taxon>Viridiplantae</taxon>
        <taxon>Streptophyta</taxon>
        <taxon>Embryophyta</taxon>
        <taxon>Tracheophyta</taxon>
        <taxon>Spermatophyta</taxon>
        <taxon>Magnoliopsida</taxon>
        <taxon>eudicotyledons</taxon>
        <taxon>Gunneridae</taxon>
        <taxon>Pentapetalae</taxon>
        <taxon>rosids</taxon>
        <taxon>malvids</taxon>
        <taxon>Sapindales</taxon>
        <taxon>Sapindaceae</taxon>
        <taxon>Hippocastanoideae</taxon>
        <taxon>Acereae</taxon>
        <taxon>Dipteronia</taxon>
    </lineage>
</organism>
<dbReference type="SMART" id="SM00380">
    <property type="entry name" value="AP2"/>
    <property type="match status" value="1"/>
</dbReference>
<evidence type="ECO:0000256" key="1">
    <source>
        <dbReference type="ARBA" id="ARBA00004123"/>
    </source>
</evidence>
<dbReference type="InterPro" id="IPR015300">
    <property type="entry name" value="DNA-bd_pseudobarrel_sf"/>
</dbReference>
<dbReference type="PROSITE" id="PS51032">
    <property type="entry name" value="AP2_ERF"/>
    <property type="match status" value="1"/>
</dbReference>
<evidence type="ECO:0000313" key="11">
    <source>
        <dbReference type="EMBL" id="KAK3189703.1"/>
    </source>
</evidence>
<keyword evidence="3" id="KW-0936">Ethylene signaling pathway</keyword>
<keyword evidence="7" id="KW-0539">Nucleus</keyword>
<dbReference type="InterPro" id="IPR044800">
    <property type="entry name" value="LEC2-like"/>
</dbReference>
<keyword evidence="4" id="KW-0805">Transcription regulation</keyword>
<dbReference type="InterPro" id="IPR036955">
    <property type="entry name" value="AP2/ERF_dom_sf"/>
</dbReference>
<gene>
    <name evidence="11" type="ORF">Dsin_029264</name>
</gene>
<keyword evidence="12" id="KW-1185">Reference proteome</keyword>
<accession>A0AAD9ZS12</accession>
<feature type="domain" description="AP2/ERF" evidence="10">
    <location>
        <begin position="45"/>
        <end position="100"/>
    </location>
</feature>
<dbReference type="PANTHER" id="PTHR31140:SF58">
    <property type="entry name" value="DNA-BINDING PROTEIN RAV1"/>
    <property type="match status" value="1"/>
</dbReference>
<evidence type="ECO:0000259" key="9">
    <source>
        <dbReference type="PROSITE" id="PS50863"/>
    </source>
</evidence>
<feature type="domain" description="TF-B3" evidence="9">
    <location>
        <begin position="167"/>
        <end position="280"/>
    </location>
</feature>
<evidence type="ECO:0000256" key="2">
    <source>
        <dbReference type="ARBA" id="ARBA00009089"/>
    </source>
</evidence>
<dbReference type="GO" id="GO:0005634">
    <property type="term" value="C:nucleus"/>
    <property type="evidence" value="ECO:0007669"/>
    <property type="project" value="UniProtKB-SubCell"/>
</dbReference>
<feature type="region of interest" description="Disordered" evidence="8">
    <location>
        <begin position="316"/>
        <end position="448"/>
    </location>
</feature>
<dbReference type="Proteomes" id="UP001281410">
    <property type="component" value="Unassembled WGS sequence"/>
</dbReference>
<dbReference type="Pfam" id="PF02362">
    <property type="entry name" value="B3"/>
    <property type="match status" value="1"/>
</dbReference>
<dbReference type="InterPro" id="IPR001471">
    <property type="entry name" value="AP2/ERF_dom"/>
</dbReference>
<dbReference type="GO" id="GO:0009873">
    <property type="term" value="P:ethylene-activated signaling pathway"/>
    <property type="evidence" value="ECO:0007669"/>
    <property type="project" value="UniProtKB-KW"/>
</dbReference>
<dbReference type="GO" id="GO:0003677">
    <property type="term" value="F:DNA binding"/>
    <property type="evidence" value="ECO:0007669"/>
    <property type="project" value="UniProtKB-KW"/>
</dbReference>
<keyword evidence="6" id="KW-0804">Transcription</keyword>
<dbReference type="SMART" id="SM01019">
    <property type="entry name" value="B3"/>
    <property type="match status" value="1"/>
</dbReference>
<dbReference type="AlphaFoldDB" id="A0AAD9ZS12"/>
<sequence length="448" mass="51481">MEGRMISNGKTKVITELSDSTSSTHALPRPPSKRARHASIVNTTRFKGVVPQHNGNWGAQIYANHHRMWLGTFRSEKEAAMAYDSAAIRLRSNDSHRNIPWTSITAHEPHFQSRYPTEVVLNMIRDGSYEFKFAEFLRSYSKSGEKDGNLTQMRSPTDRWLMCKQLFQKELTPSDVGKLNRLVIPKKYALKYLPSISEGGGEEGEKSDYADDVQLVFYDRSMRMWKFRYCYWKSSQSFVFTRGWNRFVKDNQLKHNDTISFYMCKCRDNNSTVTKTFCMIYVNKGENNNGSLVGMSNIQYGEMQVPLHLPQGKNVIHVGDEGKADGDEEKAEEEESTKQSPKREGELKKPFRLFGDEEKAEEEESTKQSLKHEGELEKPFRLFGDEEKAEEEESNKQSPGDEEKAEEEESTKQSRKRSAALRCSSAWPTKENGRMRAHGRQQTPCSLA</sequence>
<dbReference type="InterPro" id="IPR016177">
    <property type="entry name" value="DNA-bd_dom_sf"/>
</dbReference>
<evidence type="ECO:0000259" key="10">
    <source>
        <dbReference type="PROSITE" id="PS51032"/>
    </source>
</evidence>
<dbReference type="CDD" id="cd00018">
    <property type="entry name" value="AP2"/>
    <property type="match status" value="1"/>
</dbReference>
<feature type="region of interest" description="Disordered" evidence="8">
    <location>
        <begin position="1"/>
        <end position="36"/>
    </location>
</feature>
<dbReference type="Gene3D" id="3.30.730.10">
    <property type="entry name" value="AP2/ERF domain"/>
    <property type="match status" value="1"/>
</dbReference>
<dbReference type="Gene3D" id="2.40.330.10">
    <property type="entry name" value="DNA-binding pseudobarrel domain"/>
    <property type="match status" value="1"/>
</dbReference>
<name>A0AAD9ZS12_9ROSI</name>
<keyword evidence="5" id="KW-0238">DNA-binding</keyword>
<comment type="caution">
    <text evidence="11">The sequence shown here is derived from an EMBL/GenBank/DDBJ whole genome shotgun (WGS) entry which is preliminary data.</text>
</comment>
<dbReference type="CDD" id="cd10017">
    <property type="entry name" value="B3_DNA"/>
    <property type="match status" value="1"/>
</dbReference>
<evidence type="ECO:0000256" key="3">
    <source>
        <dbReference type="ARBA" id="ARBA00022745"/>
    </source>
</evidence>
<feature type="compositionally biased region" description="Basic and acidic residues" evidence="8">
    <location>
        <begin position="370"/>
        <end position="386"/>
    </location>
</feature>
<evidence type="ECO:0000256" key="6">
    <source>
        <dbReference type="ARBA" id="ARBA00023163"/>
    </source>
</evidence>
<evidence type="ECO:0000256" key="5">
    <source>
        <dbReference type="ARBA" id="ARBA00023125"/>
    </source>
</evidence>
<dbReference type="PROSITE" id="PS50863">
    <property type="entry name" value="B3"/>
    <property type="match status" value="1"/>
</dbReference>
<dbReference type="SUPFAM" id="SSF54171">
    <property type="entry name" value="DNA-binding domain"/>
    <property type="match status" value="1"/>
</dbReference>
<proteinExistence type="inferred from homology"/>
<feature type="compositionally biased region" description="Basic and acidic residues" evidence="8">
    <location>
        <begin position="341"/>
        <end position="357"/>
    </location>
</feature>
<comment type="similarity">
    <text evidence="2">Belongs to the AP2/ERF transcription factor family. RAV subfamily.</text>
</comment>
<dbReference type="FunFam" id="3.30.730.10:FF:000008">
    <property type="entry name" value="AP2 domain-containing protein RAP2.8"/>
    <property type="match status" value="1"/>
</dbReference>
<reference evidence="11" key="1">
    <citation type="journal article" date="2023" name="Plant J.">
        <title>Genome sequences and population genomics provide insights into the demographic history, inbreeding, and mutation load of two 'living fossil' tree species of Dipteronia.</title>
        <authorList>
            <person name="Feng Y."/>
            <person name="Comes H.P."/>
            <person name="Chen J."/>
            <person name="Zhu S."/>
            <person name="Lu R."/>
            <person name="Zhang X."/>
            <person name="Li P."/>
            <person name="Qiu J."/>
            <person name="Olsen K.M."/>
            <person name="Qiu Y."/>
        </authorList>
    </citation>
    <scope>NUCLEOTIDE SEQUENCE</scope>
    <source>
        <strain evidence="11">NBL</strain>
    </source>
</reference>
<feature type="compositionally biased region" description="Acidic residues" evidence="8">
    <location>
        <begin position="326"/>
        <end position="335"/>
    </location>
</feature>
<evidence type="ECO:0000256" key="4">
    <source>
        <dbReference type="ARBA" id="ARBA00023015"/>
    </source>
</evidence>
<dbReference type="PANTHER" id="PTHR31140">
    <property type="entry name" value="B3 DOMAIN-CONTAINING TRANSCRIPTION FACTOR ABI3"/>
    <property type="match status" value="1"/>
</dbReference>